<keyword evidence="1" id="KW-1133">Transmembrane helix</keyword>
<feature type="transmembrane region" description="Helical" evidence="1">
    <location>
        <begin position="196"/>
        <end position="214"/>
    </location>
</feature>
<dbReference type="AlphaFoldDB" id="A0A1H4FNJ0"/>
<evidence type="ECO:0000313" key="2">
    <source>
        <dbReference type="EMBL" id="SEA98855.1"/>
    </source>
</evidence>
<dbReference type="RefSeq" id="WP_093045629.1">
    <property type="nucleotide sequence ID" value="NZ_FNQR01000012.1"/>
</dbReference>
<dbReference type="Proteomes" id="UP000198584">
    <property type="component" value="Unassembled WGS sequence"/>
</dbReference>
<reference evidence="2 3" key="1">
    <citation type="submission" date="2016-10" db="EMBL/GenBank/DDBJ databases">
        <authorList>
            <person name="de Groot N.N."/>
        </authorList>
    </citation>
    <scope>NUCLEOTIDE SEQUENCE [LARGE SCALE GENOMIC DNA]</scope>
    <source>
        <strain evidence="2 3">CCM7597</strain>
    </source>
</reference>
<feature type="transmembrane region" description="Helical" evidence="1">
    <location>
        <begin position="127"/>
        <end position="155"/>
    </location>
</feature>
<dbReference type="STRING" id="571932.SAMN05421743_11231"/>
<accession>A0A1H4FNJ0</accession>
<protein>
    <submittedName>
        <fullName evidence="2">ABC-2 type transport system permease protein</fullName>
    </submittedName>
</protein>
<keyword evidence="3" id="KW-1185">Reference proteome</keyword>
<dbReference type="EMBL" id="FNQR01000012">
    <property type="protein sequence ID" value="SEA98855.1"/>
    <property type="molecule type" value="Genomic_DNA"/>
</dbReference>
<keyword evidence="1" id="KW-0472">Membrane</keyword>
<feature type="transmembrane region" description="Helical" evidence="1">
    <location>
        <begin position="504"/>
        <end position="527"/>
    </location>
</feature>
<name>A0A1H4FNJ0_9BACI</name>
<feature type="transmembrane region" description="Helical" evidence="1">
    <location>
        <begin position="464"/>
        <end position="484"/>
    </location>
</feature>
<sequence length="535" mass="57646">MNKQLYTNTGVLTWLVIRQDRIRLTIWLAAFIVANLLVANAFSTLYPAQAERQAMAETMMNPAITAMVGPAYGLDNYTVGVMLAHEMLLLTAVVVGVMNILLVARHTRAEEEDGRVELIRALPTGRLSNVASTLFVFVGTNVLLALLVAGSLVMLGIESIDVAGSMLYGASLGVTGIFFAGLTAVFAQLSESGRGTVGLGMAVLLIAYMVRAIGDVSSETLSMFSPFGWIVRTETFVNNYWWPVFATLGISLILMGTAFYLNGIRDMEAGFLPAKAGKKQASRMLLSPIGLAVRLQRTGIISWAIAMFVLGASYGSVLGDLESFFAENEMMQQLLNPASGVSLTEQFMTMLMAVLAMISTIPAMMFLLKLKGEEGKGRAAHLLVRSVSRVRLLGSFLALALAGGWVMLSLAALGLGVVGNAVMEEGIALGTFYQSAMVYLPAMWVMLGLAVLLLGWAPRATVVSWLYLVYSFIVVYMGGLFQFNEWVVNLSPFGHVPELPVEEVSWMSLLGLTGVAMLLLVAGVVGYRKRDIQGG</sequence>
<proteinExistence type="predicted"/>
<gene>
    <name evidence="2" type="ORF">SAMN05421743_11231</name>
</gene>
<keyword evidence="1" id="KW-0812">Transmembrane</keyword>
<feature type="transmembrane region" description="Helical" evidence="1">
    <location>
        <begin position="347"/>
        <end position="368"/>
    </location>
</feature>
<feature type="transmembrane region" description="Helical" evidence="1">
    <location>
        <begin position="87"/>
        <end position="106"/>
    </location>
</feature>
<evidence type="ECO:0000313" key="3">
    <source>
        <dbReference type="Proteomes" id="UP000198584"/>
    </source>
</evidence>
<feature type="transmembrane region" description="Helical" evidence="1">
    <location>
        <begin position="240"/>
        <end position="261"/>
    </location>
</feature>
<organism evidence="2 3">
    <name type="scientific">Thalassobacillus cyri</name>
    <dbReference type="NCBI Taxonomy" id="571932"/>
    <lineage>
        <taxon>Bacteria</taxon>
        <taxon>Bacillati</taxon>
        <taxon>Bacillota</taxon>
        <taxon>Bacilli</taxon>
        <taxon>Bacillales</taxon>
        <taxon>Bacillaceae</taxon>
        <taxon>Thalassobacillus</taxon>
    </lineage>
</organism>
<evidence type="ECO:0000256" key="1">
    <source>
        <dbReference type="SAM" id="Phobius"/>
    </source>
</evidence>
<dbReference type="OrthoDB" id="2014935at2"/>
<feature type="transmembrane region" description="Helical" evidence="1">
    <location>
        <begin position="24"/>
        <end position="46"/>
    </location>
</feature>
<feature type="transmembrane region" description="Helical" evidence="1">
    <location>
        <begin position="300"/>
        <end position="319"/>
    </location>
</feature>
<feature type="transmembrane region" description="Helical" evidence="1">
    <location>
        <begin position="438"/>
        <end position="457"/>
    </location>
</feature>
<feature type="transmembrane region" description="Helical" evidence="1">
    <location>
        <begin position="167"/>
        <end position="189"/>
    </location>
</feature>
<feature type="transmembrane region" description="Helical" evidence="1">
    <location>
        <begin position="392"/>
        <end position="418"/>
    </location>
</feature>